<organism evidence="1 2">
    <name type="scientific">Ficus carica</name>
    <name type="common">Common fig</name>
    <dbReference type="NCBI Taxonomy" id="3494"/>
    <lineage>
        <taxon>Eukaryota</taxon>
        <taxon>Viridiplantae</taxon>
        <taxon>Streptophyta</taxon>
        <taxon>Embryophyta</taxon>
        <taxon>Tracheophyta</taxon>
        <taxon>Spermatophyta</taxon>
        <taxon>Magnoliopsida</taxon>
        <taxon>eudicotyledons</taxon>
        <taxon>Gunneridae</taxon>
        <taxon>Pentapetalae</taxon>
        <taxon>rosids</taxon>
        <taxon>fabids</taxon>
        <taxon>Rosales</taxon>
        <taxon>Moraceae</taxon>
        <taxon>Ficeae</taxon>
        <taxon>Ficus</taxon>
    </lineage>
</organism>
<dbReference type="AlphaFoldDB" id="A0AA87ZGQ7"/>
<dbReference type="Proteomes" id="UP001187192">
    <property type="component" value="Unassembled WGS sequence"/>
</dbReference>
<evidence type="ECO:0000313" key="1">
    <source>
        <dbReference type="EMBL" id="GMN33422.1"/>
    </source>
</evidence>
<protein>
    <submittedName>
        <fullName evidence="1">Uncharacterized protein</fullName>
    </submittedName>
</protein>
<dbReference type="EMBL" id="BTGU01000004">
    <property type="protein sequence ID" value="GMN33422.1"/>
    <property type="molecule type" value="Genomic_DNA"/>
</dbReference>
<comment type="caution">
    <text evidence="1">The sequence shown here is derived from an EMBL/GenBank/DDBJ whole genome shotgun (WGS) entry which is preliminary data.</text>
</comment>
<accession>A0AA87ZGQ7</accession>
<keyword evidence="2" id="KW-1185">Reference proteome</keyword>
<proteinExistence type="predicted"/>
<reference evidence="1" key="1">
    <citation type="submission" date="2023-07" db="EMBL/GenBank/DDBJ databases">
        <title>draft genome sequence of fig (Ficus carica).</title>
        <authorList>
            <person name="Takahashi T."/>
            <person name="Nishimura K."/>
        </authorList>
    </citation>
    <scope>NUCLEOTIDE SEQUENCE</scope>
</reference>
<sequence length="68" mass="7681">MGRPTRHINFELDHCSLNNTKTVDGLAQSTEINPHITGTLTLLHPLKNGWETQAEDIAFVITEEKRPE</sequence>
<evidence type="ECO:0000313" key="2">
    <source>
        <dbReference type="Proteomes" id="UP001187192"/>
    </source>
</evidence>
<gene>
    <name evidence="1" type="ORF">TIFTF001_004158</name>
</gene>
<name>A0AA87ZGQ7_FICCA</name>